<evidence type="ECO:0000313" key="2">
    <source>
        <dbReference type="EMBL" id="QNO18079.1"/>
    </source>
</evidence>
<organism evidence="2 3">
    <name type="scientific">Caproicibacterium amylolyticum</name>
    <dbReference type="NCBI Taxonomy" id="2766537"/>
    <lineage>
        <taxon>Bacteria</taxon>
        <taxon>Bacillati</taxon>
        <taxon>Bacillota</taxon>
        <taxon>Clostridia</taxon>
        <taxon>Eubacteriales</taxon>
        <taxon>Oscillospiraceae</taxon>
        <taxon>Caproicibacterium</taxon>
    </lineage>
</organism>
<proteinExistence type="predicted"/>
<dbReference type="EMBL" id="CP060696">
    <property type="protein sequence ID" value="QNO18079.1"/>
    <property type="molecule type" value="Genomic_DNA"/>
</dbReference>
<sequence>MKKALIIAAAAALAVACTGCGVGDVAVSGTEPAVSSAASAVSSQASSSEAAPASSVDPTKYDDSLKGLATYLGACGYIEGNGDAMRSELIGAKSGYRYSGSVDKKQTVTAEFYEYDPANLNDTAKKVLDEVKQKGSFTLFEKNIPAVVSDSGKYLMIYKDSASGEANETRKKAVLEKFKTYKA</sequence>
<evidence type="ECO:0000256" key="1">
    <source>
        <dbReference type="SAM" id="SignalP"/>
    </source>
</evidence>
<dbReference type="PROSITE" id="PS51257">
    <property type="entry name" value="PROKAR_LIPOPROTEIN"/>
    <property type="match status" value="1"/>
</dbReference>
<gene>
    <name evidence="2" type="ORF">H6X83_14410</name>
</gene>
<reference evidence="2 3" key="1">
    <citation type="submission" date="2020-08" db="EMBL/GenBank/DDBJ databases">
        <authorList>
            <person name="Ren C."/>
            <person name="Gu Y."/>
            <person name="Xu Y."/>
        </authorList>
    </citation>
    <scope>NUCLEOTIDE SEQUENCE [LARGE SCALE GENOMIC DNA]</scope>
    <source>
        <strain evidence="2 3">LBM18003</strain>
    </source>
</reference>
<keyword evidence="3" id="KW-1185">Reference proteome</keyword>
<evidence type="ECO:0008006" key="4">
    <source>
        <dbReference type="Google" id="ProtNLM"/>
    </source>
</evidence>
<evidence type="ECO:0000313" key="3">
    <source>
        <dbReference type="Proteomes" id="UP000516046"/>
    </source>
</evidence>
<keyword evidence="1" id="KW-0732">Signal</keyword>
<dbReference type="KEGG" id="caml:H6X83_14410"/>
<dbReference type="AlphaFoldDB" id="A0A7G9WHB7"/>
<feature type="signal peptide" evidence="1">
    <location>
        <begin position="1"/>
        <end position="22"/>
    </location>
</feature>
<name>A0A7G9WHB7_9FIRM</name>
<accession>A0A7G9WHB7</accession>
<protein>
    <recommendedName>
        <fullName evidence="4">Lipoprotein</fullName>
    </recommendedName>
</protein>
<dbReference type="Proteomes" id="UP000516046">
    <property type="component" value="Chromosome"/>
</dbReference>
<feature type="chain" id="PRO_5038482322" description="Lipoprotein" evidence="1">
    <location>
        <begin position="23"/>
        <end position="183"/>
    </location>
</feature>
<dbReference type="RefSeq" id="WP_212507144.1">
    <property type="nucleotide sequence ID" value="NZ_CP060696.1"/>
</dbReference>